<sequence length="60" mass="6859">MLIGRRINPDWSDMLKLVCGGAYSLMDQILIRLLFQVVFIMFGGREISEGTNRGLREQIS</sequence>
<gene>
    <name evidence="1" type="ORF">BOLC2T11095H</name>
</gene>
<evidence type="ECO:0000313" key="1">
    <source>
        <dbReference type="EMBL" id="VDD25771.1"/>
    </source>
</evidence>
<organism evidence="1">
    <name type="scientific">Brassica oleracea</name>
    <name type="common">Wild cabbage</name>
    <dbReference type="NCBI Taxonomy" id="3712"/>
    <lineage>
        <taxon>Eukaryota</taxon>
        <taxon>Viridiplantae</taxon>
        <taxon>Streptophyta</taxon>
        <taxon>Embryophyta</taxon>
        <taxon>Tracheophyta</taxon>
        <taxon>Spermatophyta</taxon>
        <taxon>Magnoliopsida</taxon>
        <taxon>eudicotyledons</taxon>
        <taxon>Gunneridae</taxon>
        <taxon>Pentapetalae</taxon>
        <taxon>rosids</taxon>
        <taxon>malvids</taxon>
        <taxon>Brassicales</taxon>
        <taxon>Brassicaceae</taxon>
        <taxon>Brassiceae</taxon>
        <taxon>Brassica</taxon>
    </lineage>
</organism>
<reference evidence="1" key="1">
    <citation type="submission" date="2018-11" db="EMBL/GenBank/DDBJ databases">
        <authorList>
            <consortium name="Genoscope - CEA"/>
            <person name="William W."/>
        </authorList>
    </citation>
    <scope>NUCLEOTIDE SEQUENCE</scope>
</reference>
<proteinExistence type="predicted"/>
<dbReference type="EMBL" id="LR031874">
    <property type="protein sequence ID" value="VDD25771.1"/>
    <property type="molecule type" value="Genomic_DNA"/>
</dbReference>
<protein>
    <submittedName>
        <fullName evidence="1">Uncharacterized protein</fullName>
    </submittedName>
</protein>
<name>A0A3P6DQ24_BRAOL</name>
<dbReference type="AlphaFoldDB" id="A0A3P6DQ24"/>
<accession>A0A3P6DQ24</accession>